<dbReference type="Proteomes" id="UP000198304">
    <property type="component" value="Unassembled WGS sequence"/>
</dbReference>
<dbReference type="EMBL" id="FZOJ01000024">
    <property type="protein sequence ID" value="SNS86190.1"/>
    <property type="molecule type" value="Genomic_DNA"/>
</dbReference>
<sequence length="157" mass="18606">MKKIVVLFFIAILIIGHENIIFASYKNEEALNEEMKLHLQEVFSNRVNIWNTFITEGATLEDTKIQLKEYTTEPLIEVDFAIFQEIVENPTSYEVIKEVHIQNCEAIKVHGKESTFSVEILWVLETYEELVYEEVQYIVIMKKDKNKWLLSDYQLNR</sequence>
<keyword evidence="2" id="KW-1185">Reference proteome</keyword>
<dbReference type="RefSeq" id="WP_089284393.1">
    <property type="nucleotide sequence ID" value="NZ_FZOJ01000024.1"/>
</dbReference>
<organism evidence="1 2">
    <name type="scientific">Anaerovirgula multivorans</name>
    <dbReference type="NCBI Taxonomy" id="312168"/>
    <lineage>
        <taxon>Bacteria</taxon>
        <taxon>Bacillati</taxon>
        <taxon>Bacillota</taxon>
        <taxon>Clostridia</taxon>
        <taxon>Peptostreptococcales</taxon>
        <taxon>Natronincolaceae</taxon>
        <taxon>Anaerovirgula</taxon>
    </lineage>
</organism>
<proteinExistence type="predicted"/>
<protein>
    <submittedName>
        <fullName evidence="1">Uncharacterized protein</fullName>
    </submittedName>
</protein>
<evidence type="ECO:0000313" key="2">
    <source>
        <dbReference type="Proteomes" id="UP000198304"/>
    </source>
</evidence>
<accession>A0A239HXR2</accession>
<evidence type="ECO:0000313" key="1">
    <source>
        <dbReference type="EMBL" id="SNS86190.1"/>
    </source>
</evidence>
<dbReference type="AlphaFoldDB" id="A0A239HXR2"/>
<reference evidence="1 2" key="1">
    <citation type="submission" date="2017-06" db="EMBL/GenBank/DDBJ databases">
        <authorList>
            <person name="Kim H.J."/>
            <person name="Triplett B.A."/>
        </authorList>
    </citation>
    <scope>NUCLEOTIDE SEQUENCE [LARGE SCALE GENOMIC DNA]</scope>
    <source>
        <strain evidence="1 2">SCA</strain>
    </source>
</reference>
<dbReference type="OrthoDB" id="1952902at2"/>
<name>A0A239HXR2_9FIRM</name>
<gene>
    <name evidence="1" type="ORF">SAMN05446037_102458</name>
</gene>